<dbReference type="EMBL" id="JAFLHG010000005">
    <property type="protein sequence ID" value="MBT8797882.1"/>
    <property type="molecule type" value="Genomic_DNA"/>
</dbReference>
<evidence type="ECO:0000313" key="2">
    <source>
        <dbReference type="EMBL" id="MBT8797882.1"/>
    </source>
</evidence>
<reference evidence="2 3" key="1">
    <citation type="submission" date="2021-03" db="EMBL/GenBank/DDBJ databases">
        <title>Microbacterium pauli sp. nov., isolated from microfiltered milk.</title>
        <authorList>
            <person name="Bellassi P."/>
            <person name="Fontana A."/>
            <person name="Callegari M.L."/>
            <person name="Lorenzo M."/>
            <person name="Cappa F."/>
        </authorList>
    </citation>
    <scope>NUCLEOTIDE SEQUENCE [LARGE SCALE GENOMIC DNA]</scope>
    <source>
        <strain evidence="2 3">DSM 18909</strain>
    </source>
</reference>
<gene>
    <name evidence="2" type="ORF">J0P97_07325</name>
</gene>
<dbReference type="InterPro" id="IPR007029">
    <property type="entry name" value="YHS_dom"/>
</dbReference>
<organism evidence="2 3">
    <name type="scientific">Microbacterium flavum</name>
    <dbReference type="NCBI Taxonomy" id="415216"/>
    <lineage>
        <taxon>Bacteria</taxon>
        <taxon>Bacillati</taxon>
        <taxon>Actinomycetota</taxon>
        <taxon>Actinomycetes</taxon>
        <taxon>Micrococcales</taxon>
        <taxon>Microbacteriaceae</taxon>
        <taxon>Microbacterium</taxon>
    </lineage>
</organism>
<dbReference type="InterPro" id="IPR012348">
    <property type="entry name" value="RNR-like"/>
</dbReference>
<dbReference type="SUPFAM" id="SSF47240">
    <property type="entry name" value="Ferritin-like"/>
    <property type="match status" value="1"/>
</dbReference>
<dbReference type="SMART" id="SM00746">
    <property type="entry name" value="TRASH"/>
    <property type="match status" value="1"/>
</dbReference>
<proteinExistence type="predicted"/>
<dbReference type="Pfam" id="PF04945">
    <property type="entry name" value="YHS"/>
    <property type="match status" value="1"/>
</dbReference>
<evidence type="ECO:0000259" key="1">
    <source>
        <dbReference type="SMART" id="SM00746"/>
    </source>
</evidence>
<dbReference type="Gene3D" id="1.10.620.20">
    <property type="entry name" value="Ribonucleotide Reductase, subunit A"/>
    <property type="match status" value="1"/>
</dbReference>
<dbReference type="RefSeq" id="WP_215487113.1">
    <property type="nucleotide sequence ID" value="NZ_BAAAPJ010000005.1"/>
</dbReference>
<protein>
    <submittedName>
        <fullName evidence="2">YHS domain-containing protein</fullName>
    </submittedName>
</protein>
<feature type="domain" description="TRASH" evidence="1">
    <location>
        <begin position="17"/>
        <end position="55"/>
    </location>
</feature>
<dbReference type="InterPro" id="IPR011017">
    <property type="entry name" value="TRASH_dom"/>
</dbReference>
<accession>A0ABS5XTM2</accession>
<keyword evidence="3" id="KW-1185">Reference proteome</keyword>
<dbReference type="Proteomes" id="UP000740605">
    <property type="component" value="Unassembled WGS sequence"/>
</dbReference>
<sequence length="63" mass="6935">MTHHTDDATDHAEFVTDPVCGMLIDPTTSATSREHDGTTFYFCSVGCANTFDADPHRYGHPHP</sequence>
<comment type="caution">
    <text evidence="2">The sequence shown here is derived from an EMBL/GenBank/DDBJ whole genome shotgun (WGS) entry which is preliminary data.</text>
</comment>
<evidence type="ECO:0000313" key="3">
    <source>
        <dbReference type="Proteomes" id="UP000740605"/>
    </source>
</evidence>
<name>A0ABS5XTM2_9MICO</name>
<dbReference type="InterPro" id="IPR009078">
    <property type="entry name" value="Ferritin-like_SF"/>
</dbReference>